<dbReference type="EMBL" id="HE796683">
    <property type="protein sequence ID" value="CCH02562.1"/>
    <property type="molecule type" value="Genomic_DNA"/>
</dbReference>
<name>I0KEK9_9BACT</name>
<dbReference type="HOGENOM" id="CLU_885397_0_0_10"/>
<feature type="transmembrane region" description="Helical" evidence="1">
    <location>
        <begin position="154"/>
        <end position="176"/>
    </location>
</feature>
<dbReference type="RefSeq" id="WP_015333661.1">
    <property type="nucleotide sequence ID" value="NC_020054.1"/>
</dbReference>
<evidence type="ECO:0008006" key="4">
    <source>
        <dbReference type="Google" id="ProtNLM"/>
    </source>
</evidence>
<feature type="transmembrane region" description="Helical" evidence="1">
    <location>
        <begin position="242"/>
        <end position="259"/>
    </location>
</feature>
<keyword evidence="1" id="KW-1133">Transmembrane helix</keyword>
<evidence type="ECO:0000313" key="2">
    <source>
        <dbReference type="EMBL" id="CCH02562.1"/>
    </source>
</evidence>
<protein>
    <recommendedName>
        <fullName evidence="4">Beta-carotene 15,15'-monooxygenase</fullName>
    </recommendedName>
</protein>
<feature type="transmembrane region" description="Helical" evidence="1">
    <location>
        <begin position="77"/>
        <end position="98"/>
    </location>
</feature>
<organism evidence="2 3">
    <name type="scientific">Fibrella aestuarina BUZ 2</name>
    <dbReference type="NCBI Taxonomy" id="1166018"/>
    <lineage>
        <taxon>Bacteria</taxon>
        <taxon>Pseudomonadati</taxon>
        <taxon>Bacteroidota</taxon>
        <taxon>Cytophagia</taxon>
        <taxon>Cytophagales</taxon>
        <taxon>Spirosomataceae</taxon>
        <taxon>Fibrella</taxon>
    </lineage>
</organism>
<dbReference type="eggNOG" id="ENOG502ZBCG">
    <property type="taxonomic scope" value="Bacteria"/>
</dbReference>
<dbReference type="STRING" id="1166018.FAES_4563"/>
<feature type="transmembrane region" description="Helical" evidence="1">
    <location>
        <begin position="119"/>
        <end position="142"/>
    </location>
</feature>
<reference evidence="2 3" key="1">
    <citation type="journal article" date="2012" name="J. Bacteriol.">
        <title>Genome Sequence of Fibrella aestuarina BUZ 2T, a Filamentous Marine Bacterium.</title>
        <authorList>
            <person name="Filippini M."/>
            <person name="Qi W."/>
            <person name="Blom J."/>
            <person name="Goesmann A."/>
            <person name="Smits T.H."/>
            <person name="Bagheri H.C."/>
        </authorList>
    </citation>
    <scope>NUCLEOTIDE SEQUENCE [LARGE SCALE GENOMIC DNA]</scope>
    <source>
        <strain evidence="3">BUZ 2T</strain>
    </source>
</reference>
<dbReference type="KEGG" id="fae:FAES_4563"/>
<evidence type="ECO:0000256" key="1">
    <source>
        <dbReference type="SAM" id="Phobius"/>
    </source>
</evidence>
<keyword evidence="3" id="KW-1185">Reference proteome</keyword>
<proteinExistence type="predicted"/>
<gene>
    <name evidence="2" type="ORF">FAES_4563</name>
</gene>
<evidence type="ECO:0000313" key="3">
    <source>
        <dbReference type="Proteomes" id="UP000011058"/>
    </source>
</evidence>
<sequence length="282" mass="30894">MFRLSSPRVLLLLYGIALLLALPGTYALFVSLNEVADGSRAPLQLLAGFDYTVVSDFMQHNDKAIGPALRAGVLTSLLFVLVWTWASGGLLYSFQLTAPIPLPSFWQAGTHYLARYVRLLGVTALFTLAVFLVPFLIGILLATAFADSLTERGLFWLGFGGFAVGGLGTLLVWCVADYAKVHMFRTDEQGAFRAFGLAGRFVLSHLRNTFGRYLLLVALVAGLMGLYLLIDDLLPMRNWPLILLMVVLQQAIILGRLLLKIVMLRVAYTVSGQLLSSVRLPG</sequence>
<keyword evidence="1" id="KW-0472">Membrane</keyword>
<accession>I0KEK9</accession>
<feature type="transmembrane region" description="Helical" evidence="1">
    <location>
        <begin position="210"/>
        <end position="230"/>
    </location>
</feature>
<dbReference type="OrthoDB" id="940131at2"/>
<dbReference type="AlphaFoldDB" id="I0KEK9"/>
<keyword evidence="1" id="KW-0812">Transmembrane</keyword>
<dbReference type="Proteomes" id="UP000011058">
    <property type="component" value="Chromosome"/>
</dbReference>